<keyword evidence="11" id="KW-1133">Transmembrane helix</keyword>
<evidence type="ECO:0000313" key="13">
    <source>
        <dbReference type="EMBL" id="MBD2318790.1"/>
    </source>
</evidence>
<sequence>MSLCINPNCRNPAASLTQNNPFCQDCGSDLLIHGSYRAVRLIGEGGFAKTYEVLEGGTPRVLKVLLPCHSSNQKAVELFQQEAVILSRLNHSGIPKITSNGCFTFLPRGQHNDPLHCFVMEKITGVDLEVWMENRKGQVIPLDLALDWLKQLAQLLNLIHQQQYFHRDIKPSNIMLRPNGQLVLIDFGAAREMTNTYMAKMVRGSVLTSIGSPGYIPPEQANGKGVPQSDFFSLGRTFVYLLTGQSPSNFPESPTTGQMIWHSSAPKIPSLLLEFVDQLMSPFVGNRPKNAQEVLQKLQQIEIDIQKTVSVNGKIGAVRQTGKNKLNLKYLLWAIPVTSLSVISYLGFNSFAGRVTKPMQVTESEILPAPISTPVSQPILVPVQTPVTKSEVKNKAIEIKPSAKPSLSTSEQDSIRLSEEKRRQQEVLRQEQEKVAARQRALEQEREVALQRQYETERQANPPKQEATTNIYENIQVTSNPVSINPTEPVRDQQVSASGAAAPWEGTPQKTSVDEISDVIRETRK</sequence>
<evidence type="ECO:0000256" key="1">
    <source>
        <dbReference type="ARBA" id="ARBA00012513"/>
    </source>
</evidence>
<dbReference type="PANTHER" id="PTHR24363:SF0">
    <property type="entry name" value="SERINE_THREONINE KINASE LIKE DOMAIN CONTAINING 1"/>
    <property type="match status" value="1"/>
</dbReference>
<reference evidence="13 14" key="1">
    <citation type="journal article" date="2020" name="ISME J.">
        <title>Comparative genomics reveals insights into cyanobacterial evolution and habitat adaptation.</title>
        <authorList>
            <person name="Chen M.Y."/>
            <person name="Teng W.K."/>
            <person name="Zhao L."/>
            <person name="Hu C.X."/>
            <person name="Zhou Y.K."/>
            <person name="Han B.P."/>
            <person name="Song L.R."/>
            <person name="Shu W.S."/>
        </authorList>
    </citation>
    <scope>NUCLEOTIDE SEQUENCE [LARGE SCALE GENOMIC DNA]</scope>
    <source>
        <strain evidence="13 14">FACHB-1050</strain>
    </source>
</reference>
<protein>
    <recommendedName>
        <fullName evidence="1">non-specific serine/threonine protein kinase</fullName>
        <ecNumber evidence="1">2.7.11.1</ecNumber>
    </recommendedName>
</protein>
<feature type="binding site" evidence="9">
    <location>
        <position position="63"/>
    </location>
    <ligand>
        <name>ATP</name>
        <dbReference type="ChEBI" id="CHEBI:30616"/>
    </ligand>
</feature>
<evidence type="ECO:0000256" key="7">
    <source>
        <dbReference type="ARBA" id="ARBA00047899"/>
    </source>
</evidence>
<dbReference type="InterPro" id="IPR008271">
    <property type="entry name" value="Ser/Thr_kinase_AS"/>
</dbReference>
<keyword evidence="11" id="KW-0472">Membrane</keyword>
<comment type="catalytic activity">
    <reaction evidence="7">
        <text>L-threonyl-[protein] + ATP = O-phospho-L-threonyl-[protein] + ADP + H(+)</text>
        <dbReference type="Rhea" id="RHEA:46608"/>
        <dbReference type="Rhea" id="RHEA-COMP:11060"/>
        <dbReference type="Rhea" id="RHEA-COMP:11605"/>
        <dbReference type="ChEBI" id="CHEBI:15378"/>
        <dbReference type="ChEBI" id="CHEBI:30013"/>
        <dbReference type="ChEBI" id="CHEBI:30616"/>
        <dbReference type="ChEBI" id="CHEBI:61977"/>
        <dbReference type="ChEBI" id="CHEBI:456216"/>
        <dbReference type="EC" id="2.7.11.1"/>
    </reaction>
</comment>
<name>A0ABR8CEI9_9CYAN</name>
<keyword evidence="2" id="KW-0723">Serine/threonine-protein kinase</keyword>
<dbReference type="EC" id="2.7.11.1" evidence="1"/>
<proteinExistence type="predicted"/>
<dbReference type="EMBL" id="JACJQY010000035">
    <property type="protein sequence ID" value="MBD2318790.1"/>
    <property type="molecule type" value="Genomic_DNA"/>
</dbReference>
<dbReference type="PROSITE" id="PS50011">
    <property type="entry name" value="PROTEIN_KINASE_DOM"/>
    <property type="match status" value="1"/>
</dbReference>
<feature type="transmembrane region" description="Helical" evidence="11">
    <location>
        <begin position="330"/>
        <end position="348"/>
    </location>
</feature>
<dbReference type="InterPro" id="IPR000719">
    <property type="entry name" value="Prot_kinase_dom"/>
</dbReference>
<evidence type="ECO:0000256" key="11">
    <source>
        <dbReference type="SAM" id="Phobius"/>
    </source>
</evidence>
<dbReference type="PANTHER" id="PTHR24363">
    <property type="entry name" value="SERINE/THREONINE PROTEIN KINASE"/>
    <property type="match status" value="1"/>
</dbReference>
<keyword evidence="3" id="KW-0808">Transferase</keyword>
<evidence type="ECO:0000256" key="9">
    <source>
        <dbReference type="PROSITE-ProRule" id="PRU10141"/>
    </source>
</evidence>
<gene>
    <name evidence="13" type="ORF">H6G05_18295</name>
</gene>
<keyword evidence="5 13" id="KW-0418">Kinase</keyword>
<feature type="region of interest" description="Disordered" evidence="10">
    <location>
        <begin position="479"/>
        <end position="525"/>
    </location>
</feature>
<dbReference type="Gene3D" id="3.30.200.20">
    <property type="entry name" value="Phosphorylase Kinase, domain 1"/>
    <property type="match status" value="1"/>
</dbReference>
<feature type="domain" description="Protein kinase" evidence="12">
    <location>
        <begin position="36"/>
        <end position="303"/>
    </location>
</feature>
<dbReference type="CDD" id="cd14014">
    <property type="entry name" value="STKc_PknB_like"/>
    <property type="match status" value="1"/>
</dbReference>
<dbReference type="InterPro" id="IPR017441">
    <property type="entry name" value="Protein_kinase_ATP_BS"/>
</dbReference>
<evidence type="ECO:0000256" key="10">
    <source>
        <dbReference type="SAM" id="MobiDB-lite"/>
    </source>
</evidence>
<keyword evidence="4 9" id="KW-0547">Nucleotide-binding</keyword>
<keyword evidence="14" id="KW-1185">Reference proteome</keyword>
<dbReference type="PROSITE" id="PS00107">
    <property type="entry name" value="PROTEIN_KINASE_ATP"/>
    <property type="match status" value="1"/>
</dbReference>
<evidence type="ECO:0000259" key="12">
    <source>
        <dbReference type="PROSITE" id="PS50011"/>
    </source>
</evidence>
<comment type="catalytic activity">
    <reaction evidence="8">
        <text>L-seryl-[protein] + ATP = O-phospho-L-seryl-[protein] + ADP + H(+)</text>
        <dbReference type="Rhea" id="RHEA:17989"/>
        <dbReference type="Rhea" id="RHEA-COMP:9863"/>
        <dbReference type="Rhea" id="RHEA-COMP:11604"/>
        <dbReference type="ChEBI" id="CHEBI:15378"/>
        <dbReference type="ChEBI" id="CHEBI:29999"/>
        <dbReference type="ChEBI" id="CHEBI:30616"/>
        <dbReference type="ChEBI" id="CHEBI:83421"/>
        <dbReference type="ChEBI" id="CHEBI:456216"/>
        <dbReference type="EC" id="2.7.11.1"/>
    </reaction>
</comment>
<keyword evidence="6 9" id="KW-0067">ATP-binding</keyword>
<dbReference type="SUPFAM" id="SSF56112">
    <property type="entry name" value="Protein kinase-like (PK-like)"/>
    <property type="match status" value="1"/>
</dbReference>
<evidence type="ECO:0000256" key="2">
    <source>
        <dbReference type="ARBA" id="ARBA00022527"/>
    </source>
</evidence>
<dbReference type="GO" id="GO:0016301">
    <property type="term" value="F:kinase activity"/>
    <property type="evidence" value="ECO:0007669"/>
    <property type="project" value="UniProtKB-KW"/>
</dbReference>
<dbReference type="InterPro" id="IPR011009">
    <property type="entry name" value="Kinase-like_dom_sf"/>
</dbReference>
<evidence type="ECO:0000256" key="4">
    <source>
        <dbReference type="ARBA" id="ARBA00022741"/>
    </source>
</evidence>
<accession>A0ABR8CEI9</accession>
<feature type="region of interest" description="Disordered" evidence="10">
    <location>
        <begin position="401"/>
        <end position="422"/>
    </location>
</feature>
<dbReference type="RefSeq" id="WP_190580105.1">
    <property type="nucleotide sequence ID" value="NZ_CAWPQU010000029.1"/>
</dbReference>
<evidence type="ECO:0000256" key="3">
    <source>
        <dbReference type="ARBA" id="ARBA00022679"/>
    </source>
</evidence>
<feature type="compositionally biased region" description="Basic and acidic residues" evidence="10">
    <location>
        <begin position="413"/>
        <end position="422"/>
    </location>
</feature>
<keyword evidence="11" id="KW-0812">Transmembrane</keyword>
<evidence type="ECO:0000256" key="8">
    <source>
        <dbReference type="ARBA" id="ARBA00048679"/>
    </source>
</evidence>
<dbReference type="Proteomes" id="UP000618445">
    <property type="component" value="Unassembled WGS sequence"/>
</dbReference>
<dbReference type="SMART" id="SM00220">
    <property type="entry name" value="S_TKc"/>
    <property type="match status" value="1"/>
</dbReference>
<organism evidence="13 14">
    <name type="scientific">Phormidium tenue FACHB-1050</name>
    <dbReference type="NCBI Taxonomy" id="2692857"/>
    <lineage>
        <taxon>Bacteria</taxon>
        <taxon>Bacillati</taxon>
        <taxon>Cyanobacteriota</taxon>
        <taxon>Cyanophyceae</taxon>
        <taxon>Oscillatoriophycideae</taxon>
        <taxon>Oscillatoriales</taxon>
        <taxon>Oscillatoriaceae</taxon>
        <taxon>Phormidium</taxon>
    </lineage>
</organism>
<evidence type="ECO:0000313" key="14">
    <source>
        <dbReference type="Proteomes" id="UP000618445"/>
    </source>
</evidence>
<dbReference type="Gene3D" id="1.10.510.10">
    <property type="entry name" value="Transferase(Phosphotransferase) domain 1"/>
    <property type="match status" value="1"/>
</dbReference>
<evidence type="ECO:0000256" key="6">
    <source>
        <dbReference type="ARBA" id="ARBA00022840"/>
    </source>
</evidence>
<evidence type="ECO:0000256" key="5">
    <source>
        <dbReference type="ARBA" id="ARBA00022777"/>
    </source>
</evidence>
<comment type="caution">
    <text evidence="13">The sequence shown here is derived from an EMBL/GenBank/DDBJ whole genome shotgun (WGS) entry which is preliminary data.</text>
</comment>
<dbReference type="PROSITE" id="PS00108">
    <property type="entry name" value="PROTEIN_KINASE_ST"/>
    <property type="match status" value="1"/>
</dbReference>
<dbReference type="Pfam" id="PF00069">
    <property type="entry name" value="Pkinase"/>
    <property type="match status" value="1"/>
</dbReference>